<dbReference type="RefSeq" id="WP_193928666.1">
    <property type="nucleotide sequence ID" value="NZ_JADEYC010000019.1"/>
</dbReference>
<accession>A0A929G200</accession>
<gene>
    <name evidence="2" type="ORF">IQ251_12265</name>
</gene>
<dbReference type="PANTHER" id="PTHR46832">
    <property type="entry name" value="5'-METHYLTHIOADENOSINE/S-ADENOSYLHOMOCYSTEINE NUCLEOSIDASE"/>
    <property type="match status" value="1"/>
</dbReference>
<dbReference type="GO" id="GO:0009116">
    <property type="term" value="P:nucleoside metabolic process"/>
    <property type="evidence" value="ECO:0007669"/>
    <property type="project" value="InterPro"/>
</dbReference>
<dbReference type="Proteomes" id="UP000598360">
    <property type="component" value="Unassembled WGS sequence"/>
</dbReference>
<dbReference type="SUPFAM" id="SSF53167">
    <property type="entry name" value="Purine and uridine phosphorylases"/>
    <property type="match status" value="1"/>
</dbReference>
<evidence type="ECO:0000313" key="2">
    <source>
        <dbReference type="EMBL" id="MBE9375218.1"/>
    </source>
</evidence>
<dbReference type="Pfam" id="PF01048">
    <property type="entry name" value="PNP_UDP_1"/>
    <property type="match status" value="1"/>
</dbReference>
<dbReference type="GO" id="GO:0005829">
    <property type="term" value="C:cytosol"/>
    <property type="evidence" value="ECO:0007669"/>
    <property type="project" value="TreeGrafter"/>
</dbReference>
<dbReference type="GO" id="GO:0008930">
    <property type="term" value="F:methylthioadenosine nucleosidase activity"/>
    <property type="evidence" value="ECO:0007669"/>
    <property type="project" value="TreeGrafter"/>
</dbReference>
<dbReference type="InterPro" id="IPR000845">
    <property type="entry name" value="Nucleoside_phosphorylase_d"/>
</dbReference>
<name>A0A929G200_9PSEU</name>
<evidence type="ECO:0000313" key="3">
    <source>
        <dbReference type="Proteomes" id="UP000598360"/>
    </source>
</evidence>
<dbReference type="InterPro" id="IPR035994">
    <property type="entry name" value="Nucleoside_phosphorylase_sf"/>
</dbReference>
<proteinExistence type="predicted"/>
<evidence type="ECO:0000259" key="1">
    <source>
        <dbReference type="Pfam" id="PF01048"/>
    </source>
</evidence>
<dbReference type="AlphaFoldDB" id="A0A929G200"/>
<keyword evidence="3" id="KW-1185">Reference proteome</keyword>
<dbReference type="Gene3D" id="3.40.50.1580">
    <property type="entry name" value="Nucleoside phosphorylase domain"/>
    <property type="match status" value="1"/>
</dbReference>
<reference evidence="2" key="1">
    <citation type="submission" date="2020-10" db="EMBL/GenBank/DDBJ databases">
        <title>Diversity and distribution of actinomycetes associated with coral in the coast of Hainan.</title>
        <authorList>
            <person name="Li F."/>
        </authorList>
    </citation>
    <scope>NUCLEOTIDE SEQUENCE</scope>
    <source>
        <strain evidence="2">HNM0983</strain>
    </source>
</reference>
<comment type="caution">
    <text evidence="2">The sequence shown here is derived from an EMBL/GenBank/DDBJ whole genome shotgun (WGS) entry which is preliminary data.</text>
</comment>
<dbReference type="GO" id="GO:0008782">
    <property type="term" value="F:adenosylhomocysteine nucleosidase activity"/>
    <property type="evidence" value="ECO:0007669"/>
    <property type="project" value="TreeGrafter"/>
</dbReference>
<sequence length="281" mass="29114">MTSCRPLLVCAPLRPEARALRGALPHHLVLRTGCGPTRAGAAVRSLRRRDFGALVVAGVAGGLDDSVRSGDVIVADELRAPGGVLSCPSAPLLAGEIRRVLAAAEPHGRARVRCGPIATAHRIVHGSRRRELASGGALAVDLESAVLARAARERPLGVVRVVVDTARQPLAAPGTPGRGMAALRRLRALAPAVVRWHQATGPRRLVDPAGHPELVLTTRFGDGSGQPVCEVGDVALSWLAGVRELSVVAADAATAARFTDALRGLGPVEGEPYRGAVETTS</sequence>
<feature type="domain" description="Nucleoside phosphorylase" evidence="1">
    <location>
        <begin position="28"/>
        <end position="168"/>
    </location>
</feature>
<organism evidence="2 3">
    <name type="scientific">Saccharopolyspora montiporae</name>
    <dbReference type="NCBI Taxonomy" id="2781240"/>
    <lineage>
        <taxon>Bacteria</taxon>
        <taxon>Bacillati</taxon>
        <taxon>Actinomycetota</taxon>
        <taxon>Actinomycetes</taxon>
        <taxon>Pseudonocardiales</taxon>
        <taxon>Pseudonocardiaceae</taxon>
        <taxon>Saccharopolyspora</taxon>
    </lineage>
</organism>
<dbReference type="GO" id="GO:0019284">
    <property type="term" value="P:L-methionine salvage from S-adenosylmethionine"/>
    <property type="evidence" value="ECO:0007669"/>
    <property type="project" value="TreeGrafter"/>
</dbReference>
<protein>
    <recommendedName>
        <fullName evidence="1">Nucleoside phosphorylase domain-containing protein</fullName>
    </recommendedName>
</protein>
<dbReference type="EMBL" id="JADEYC010000019">
    <property type="protein sequence ID" value="MBE9375218.1"/>
    <property type="molecule type" value="Genomic_DNA"/>
</dbReference>
<dbReference type="PANTHER" id="PTHR46832:SF1">
    <property type="entry name" value="5'-METHYLTHIOADENOSINE_S-ADENOSYLHOMOCYSTEINE NUCLEOSIDASE"/>
    <property type="match status" value="1"/>
</dbReference>